<evidence type="ECO:0000256" key="1">
    <source>
        <dbReference type="SAM" id="SignalP"/>
    </source>
</evidence>
<organism evidence="2 3">
    <name type="scientific">Trematosphaeria pertusa</name>
    <dbReference type="NCBI Taxonomy" id="390896"/>
    <lineage>
        <taxon>Eukaryota</taxon>
        <taxon>Fungi</taxon>
        <taxon>Dikarya</taxon>
        <taxon>Ascomycota</taxon>
        <taxon>Pezizomycotina</taxon>
        <taxon>Dothideomycetes</taxon>
        <taxon>Pleosporomycetidae</taxon>
        <taxon>Pleosporales</taxon>
        <taxon>Massarineae</taxon>
        <taxon>Trematosphaeriaceae</taxon>
        <taxon>Trematosphaeria</taxon>
    </lineage>
</organism>
<protein>
    <submittedName>
        <fullName evidence="2">Uncharacterized protein</fullName>
    </submittedName>
</protein>
<gene>
    <name evidence="2" type="ORF">BU26DRAFT_553423</name>
</gene>
<proteinExistence type="predicted"/>
<reference evidence="2" key="1">
    <citation type="journal article" date="2020" name="Stud. Mycol.">
        <title>101 Dothideomycetes genomes: a test case for predicting lifestyles and emergence of pathogens.</title>
        <authorList>
            <person name="Haridas S."/>
            <person name="Albert R."/>
            <person name="Binder M."/>
            <person name="Bloem J."/>
            <person name="Labutti K."/>
            <person name="Salamov A."/>
            <person name="Andreopoulos B."/>
            <person name="Baker S."/>
            <person name="Barry K."/>
            <person name="Bills G."/>
            <person name="Bluhm B."/>
            <person name="Cannon C."/>
            <person name="Castanera R."/>
            <person name="Culley D."/>
            <person name="Daum C."/>
            <person name="Ezra D."/>
            <person name="Gonzalez J."/>
            <person name="Henrissat B."/>
            <person name="Kuo A."/>
            <person name="Liang C."/>
            <person name="Lipzen A."/>
            <person name="Lutzoni F."/>
            <person name="Magnuson J."/>
            <person name="Mondo S."/>
            <person name="Nolan M."/>
            <person name="Ohm R."/>
            <person name="Pangilinan J."/>
            <person name="Park H.-J."/>
            <person name="Ramirez L."/>
            <person name="Alfaro M."/>
            <person name="Sun H."/>
            <person name="Tritt A."/>
            <person name="Yoshinaga Y."/>
            <person name="Zwiers L.-H."/>
            <person name="Turgeon B."/>
            <person name="Goodwin S."/>
            <person name="Spatafora J."/>
            <person name="Crous P."/>
            <person name="Grigoriev I."/>
        </authorList>
    </citation>
    <scope>NUCLEOTIDE SEQUENCE</scope>
    <source>
        <strain evidence="2">CBS 122368</strain>
    </source>
</reference>
<dbReference type="RefSeq" id="XP_033680568.1">
    <property type="nucleotide sequence ID" value="XM_033832205.1"/>
</dbReference>
<name>A0A6A6I4V5_9PLEO</name>
<keyword evidence="1" id="KW-0732">Signal</keyword>
<dbReference type="OrthoDB" id="5422698at2759"/>
<evidence type="ECO:0000313" key="3">
    <source>
        <dbReference type="Proteomes" id="UP000800094"/>
    </source>
</evidence>
<dbReference type="Proteomes" id="UP000800094">
    <property type="component" value="Unassembled WGS sequence"/>
</dbReference>
<dbReference type="AlphaFoldDB" id="A0A6A6I4V5"/>
<feature type="chain" id="PRO_5025434240" evidence="1">
    <location>
        <begin position="19"/>
        <end position="162"/>
    </location>
</feature>
<keyword evidence="3" id="KW-1185">Reference proteome</keyword>
<evidence type="ECO:0000313" key="2">
    <source>
        <dbReference type="EMBL" id="KAF2245564.1"/>
    </source>
</evidence>
<feature type="signal peptide" evidence="1">
    <location>
        <begin position="1"/>
        <end position="18"/>
    </location>
</feature>
<sequence length="162" mass="17338">MKPPTLSTLFALASSAYAAAVPSHLQDVLADPAILKVRVPGHNRAYYTQVEAKDQLFEVRELVIYPDPPAPNSHIFVYLDGWISSRHLAGLENATISISGACLTPYDGGEGKLRVETAHGETRKRIRRSIDLGLQRTALGYVLLVLAGACNGEVGLLGGSDG</sequence>
<dbReference type="GeneID" id="54585535"/>
<dbReference type="EMBL" id="ML987200">
    <property type="protein sequence ID" value="KAF2245564.1"/>
    <property type="molecule type" value="Genomic_DNA"/>
</dbReference>
<accession>A0A6A6I4V5</accession>